<feature type="region of interest" description="Disordered" evidence="9">
    <location>
        <begin position="798"/>
        <end position="962"/>
    </location>
</feature>
<feature type="compositionally biased region" description="Polar residues" evidence="9">
    <location>
        <begin position="392"/>
        <end position="407"/>
    </location>
</feature>
<evidence type="ECO:0000259" key="10">
    <source>
        <dbReference type="PROSITE" id="PS51462"/>
    </source>
</evidence>
<dbReference type="Gene3D" id="1.10.10.1050">
    <property type="entry name" value="Dcp2, box A domain"/>
    <property type="match status" value="1"/>
</dbReference>
<evidence type="ECO:0000313" key="11">
    <source>
        <dbReference type="EMBL" id="EPE03286.1"/>
    </source>
</evidence>
<feature type="region of interest" description="Disordered" evidence="9">
    <location>
        <begin position="361"/>
        <end position="450"/>
    </location>
</feature>
<dbReference type="SUPFAM" id="SSF55811">
    <property type="entry name" value="Nudix"/>
    <property type="match status" value="1"/>
</dbReference>
<dbReference type="PROSITE" id="PS00893">
    <property type="entry name" value="NUDIX_BOX"/>
    <property type="match status" value="1"/>
</dbReference>
<feature type="compositionally biased region" description="Low complexity" evidence="9">
    <location>
        <begin position="615"/>
        <end position="627"/>
    </location>
</feature>
<dbReference type="OMA" id="QPHTPHH"/>
<evidence type="ECO:0000256" key="6">
    <source>
        <dbReference type="ARBA" id="ARBA00022801"/>
    </source>
</evidence>
<feature type="compositionally biased region" description="Low complexity" evidence="9">
    <location>
        <begin position="681"/>
        <end position="697"/>
    </location>
</feature>
<evidence type="ECO:0000256" key="7">
    <source>
        <dbReference type="ARBA" id="ARBA00022884"/>
    </source>
</evidence>
<feature type="compositionally biased region" description="Low complexity" evidence="9">
    <location>
        <begin position="825"/>
        <end position="834"/>
    </location>
</feature>
<evidence type="ECO:0000256" key="8">
    <source>
        <dbReference type="ARBA" id="ARBA00023211"/>
    </source>
</evidence>
<feature type="compositionally biased region" description="Low complexity" evidence="9">
    <location>
        <begin position="516"/>
        <end position="541"/>
    </location>
</feature>
<dbReference type="VEuPathDB" id="FungiDB:F503_02024"/>
<dbReference type="PANTHER" id="PTHR23114">
    <property type="entry name" value="M7GPPPN-MRNA HYDROLASE"/>
    <property type="match status" value="1"/>
</dbReference>
<dbReference type="Proteomes" id="UP000016923">
    <property type="component" value="Unassembled WGS sequence"/>
</dbReference>
<dbReference type="STRING" id="1262450.S3BV49"/>
<protein>
    <submittedName>
        <fullName evidence="11">Decapping enzyme</fullName>
    </submittedName>
</protein>
<dbReference type="Pfam" id="PF05026">
    <property type="entry name" value="DCP2"/>
    <property type="match status" value="1"/>
</dbReference>
<sequence length="962" mass="104786">MTSQRMTQYDWLDDLCVRFLINLPKADMMDMQRLCFQAEEAHWFYDDFVRPNDKSMPRMTLREFCLALFKQCPLLCDHPEEQLESAFDDFMKYKPTVPVRGAILLNDTMDEVLLVKGWKKTAHWGFPKGKINLNEDDLDCAIREVDEETGFDIRIAGLVPPRSEALSVSMKTREHDTKLFIFRGVSKSTVFEAKTRKEISDIQWFRIADLPTNKKKPHHHGHETDDPGSNQPSSNRFYLVGPFMTPLRRKIREMRARDAALAAHGSNSLPPPPHLDEAVEEITEDEGAPPQPDYYGYSDINSGYSHEPQQQQQQQQQYADASRDLLSMINRPSPAASQPQNLPMPYADQNAPKASALMAMLQKGGSQSGPQANHSAGNTPHTPVDHAYGQAPQPNTPHHQHYTNQHGQPGPQDPFYQHQGPPPQLSQQVPHVHQTQKAPTPTILHPQPLPPTVQKALFTRDALPSPDVAAYAGGQGHPNMMLPPPPPPPQQQQPQQQQAPLNSHAANLLSFFKTDQQPQAQQPQPQQQPQQGPPTQAFQQQIPAHMLEPAQQPQQSRSPAAVFTEAHHPNGPRAQHSGHHHHQYGTHYTGGGQPSFAGQGVPDTLNKIINGNGNGSSKASNTNGGSSHSNAGPSNPFLPNPQQSQHASSLLSMFKQTSAAPGPDPEAVPASGPAHVHPGMTSQQQTVYSTTTTTTTTAGPISNGRPIQAHEAEVAARARGNAGAVEMNSDVNLPFGALSLLSRPRANESNQSNQHPSTYAVPIAELPAGTTTVTATTILKKQPSFPHQGAAANISGRQVVDSPDHGRPSTHGSGHQYFPPPPELQPQQQQQQQPHGPVRRPSYASSSSVAPTEGGAGYPTTAQQLLQQFQKQPQQPQPPQSRQPSLAGSHAHMPPPGSVSSRGSMDQRTGVPSGLAPPGMVSPENDSGASADGLSGMRRGSSQTPISTEKRDFLLSYLTSRT</sequence>
<feature type="compositionally biased region" description="Polar residues" evidence="9">
    <location>
        <begin position="299"/>
        <end position="308"/>
    </location>
</feature>
<dbReference type="PROSITE" id="PS51462">
    <property type="entry name" value="NUDIX"/>
    <property type="match status" value="1"/>
</dbReference>
<keyword evidence="8" id="KW-0464">Manganese</keyword>
<feature type="region of interest" description="Disordered" evidence="9">
    <location>
        <begin position="212"/>
        <end position="238"/>
    </location>
</feature>
<feature type="compositionally biased region" description="Pro residues" evidence="9">
    <location>
        <begin position="481"/>
        <end position="491"/>
    </location>
</feature>
<feature type="compositionally biased region" description="Polar residues" evidence="9">
    <location>
        <begin position="364"/>
        <end position="381"/>
    </location>
</feature>
<dbReference type="HOGENOM" id="CLU_008108_4_0_1"/>
<dbReference type="SMART" id="SM01125">
    <property type="entry name" value="DCP2"/>
    <property type="match status" value="1"/>
</dbReference>
<name>S3BV49_OPHP1</name>
<feature type="compositionally biased region" description="Low complexity" evidence="9">
    <location>
        <begin position="549"/>
        <end position="561"/>
    </location>
</feature>
<comment type="cofactor">
    <cofactor evidence="1">
        <name>Mn(2+)</name>
        <dbReference type="ChEBI" id="CHEBI:29035"/>
    </cofactor>
</comment>
<dbReference type="Gene3D" id="3.90.79.10">
    <property type="entry name" value="Nucleoside Triphosphate Pyrophosphohydrolase"/>
    <property type="match status" value="1"/>
</dbReference>
<feature type="compositionally biased region" description="Low complexity" evidence="9">
    <location>
        <begin position="863"/>
        <end position="874"/>
    </location>
</feature>
<feature type="compositionally biased region" description="Polar residues" evidence="9">
    <location>
        <begin position="425"/>
        <end position="439"/>
    </location>
</feature>
<comment type="subcellular location">
    <subcellularLocation>
        <location evidence="2">Cytoplasm</location>
    </subcellularLocation>
</comment>
<evidence type="ECO:0000256" key="4">
    <source>
        <dbReference type="ARBA" id="ARBA00022490"/>
    </source>
</evidence>
<feature type="compositionally biased region" description="Polar residues" evidence="9">
    <location>
        <begin position="640"/>
        <end position="659"/>
    </location>
</feature>
<dbReference type="GO" id="GO:0030145">
    <property type="term" value="F:manganese ion binding"/>
    <property type="evidence" value="ECO:0007669"/>
    <property type="project" value="InterPro"/>
</dbReference>
<gene>
    <name evidence="11" type="ORF">F503_02024</name>
</gene>
<dbReference type="FunFam" id="3.90.79.10:FF:000003">
    <property type="entry name" value="M7GpppN-mRNA hydrolase isoform 2"/>
    <property type="match status" value="1"/>
</dbReference>
<organism evidence="11 12">
    <name type="scientific">Ophiostoma piceae (strain UAMH 11346)</name>
    <name type="common">Sap stain fungus</name>
    <dbReference type="NCBI Taxonomy" id="1262450"/>
    <lineage>
        <taxon>Eukaryota</taxon>
        <taxon>Fungi</taxon>
        <taxon>Dikarya</taxon>
        <taxon>Ascomycota</taxon>
        <taxon>Pezizomycotina</taxon>
        <taxon>Sordariomycetes</taxon>
        <taxon>Sordariomycetidae</taxon>
        <taxon>Ophiostomatales</taxon>
        <taxon>Ophiostomataceae</taxon>
        <taxon>Ophiostoma</taxon>
    </lineage>
</organism>
<evidence type="ECO:0000256" key="3">
    <source>
        <dbReference type="ARBA" id="ARBA00005279"/>
    </source>
</evidence>
<dbReference type="GO" id="GO:0000932">
    <property type="term" value="C:P-body"/>
    <property type="evidence" value="ECO:0007669"/>
    <property type="project" value="TreeGrafter"/>
</dbReference>
<feature type="domain" description="Nudix hydrolase" evidence="10">
    <location>
        <begin position="95"/>
        <end position="229"/>
    </location>
</feature>
<keyword evidence="6" id="KW-0378">Hydrolase</keyword>
<accession>S3BV49</accession>
<keyword evidence="12" id="KW-1185">Reference proteome</keyword>
<dbReference type="eggNOG" id="KOG2937">
    <property type="taxonomic scope" value="Eukaryota"/>
</dbReference>
<dbReference type="PANTHER" id="PTHR23114:SF17">
    <property type="entry name" value="M7GPPPN-MRNA HYDROLASE"/>
    <property type="match status" value="1"/>
</dbReference>
<evidence type="ECO:0000313" key="12">
    <source>
        <dbReference type="Proteomes" id="UP000016923"/>
    </source>
</evidence>
<evidence type="ECO:0000256" key="2">
    <source>
        <dbReference type="ARBA" id="ARBA00004496"/>
    </source>
</evidence>
<reference evidence="11 12" key="1">
    <citation type="journal article" date="2013" name="BMC Genomics">
        <title>The genome and transcriptome of the pine saprophyte Ophiostoma piceae, and a comparison with the bark beetle-associated pine pathogen Grosmannia clavigera.</title>
        <authorList>
            <person name="Haridas S."/>
            <person name="Wang Y."/>
            <person name="Lim L."/>
            <person name="Massoumi Alamouti S."/>
            <person name="Jackman S."/>
            <person name="Docking R."/>
            <person name="Robertson G."/>
            <person name="Birol I."/>
            <person name="Bohlmann J."/>
            <person name="Breuil C."/>
        </authorList>
    </citation>
    <scope>NUCLEOTIDE SEQUENCE [LARGE SCALE GENOMIC DNA]</scope>
    <source>
        <strain evidence="11 12">UAMH 11346</strain>
    </source>
</reference>
<feature type="compositionally biased region" description="Polar residues" evidence="9">
    <location>
        <begin position="898"/>
        <end position="907"/>
    </location>
</feature>
<feature type="region of interest" description="Disordered" evidence="9">
    <location>
        <begin position="466"/>
        <end position="501"/>
    </location>
</feature>
<evidence type="ECO:0000256" key="9">
    <source>
        <dbReference type="SAM" id="MobiDB-lite"/>
    </source>
</evidence>
<dbReference type="CDD" id="cd03672">
    <property type="entry name" value="NUDIX_Dcp2p_Nudt20"/>
    <property type="match status" value="1"/>
</dbReference>
<dbReference type="GO" id="GO:0000290">
    <property type="term" value="P:deadenylation-dependent decapping of nuclear-transcribed mRNA"/>
    <property type="evidence" value="ECO:0007669"/>
    <property type="project" value="InterPro"/>
</dbReference>
<feature type="region of interest" description="Disordered" evidence="9">
    <location>
        <begin position="515"/>
        <end position="707"/>
    </location>
</feature>
<feature type="compositionally biased region" description="Polar residues" evidence="9">
    <location>
        <begin position="227"/>
        <end position="236"/>
    </location>
</feature>
<dbReference type="InterPro" id="IPR044099">
    <property type="entry name" value="Dcp2_NUDIX"/>
</dbReference>
<dbReference type="InterPro" id="IPR000086">
    <property type="entry name" value="NUDIX_hydrolase_dom"/>
</dbReference>
<dbReference type="OrthoDB" id="18996at2759"/>
<dbReference type="InterPro" id="IPR036189">
    <property type="entry name" value="DCP2_BoxA_sf"/>
</dbReference>
<evidence type="ECO:0000256" key="5">
    <source>
        <dbReference type="ARBA" id="ARBA00022723"/>
    </source>
</evidence>
<dbReference type="GO" id="GO:0140933">
    <property type="term" value="F:5'-(N(7)-methylguanosine 5'-triphospho)-[mRNA] hydrolase activity"/>
    <property type="evidence" value="ECO:0007669"/>
    <property type="project" value="InterPro"/>
</dbReference>
<dbReference type="InterPro" id="IPR015797">
    <property type="entry name" value="NUDIX_hydrolase-like_dom_sf"/>
</dbReference>
<keyword evidence="7" id="KW-0694">RNA-binding</keyword>
<evidence type="ECO:0000256" key="1">
    <source>
        <dbReference type="ARBA" id="ARBA00001936"/>
    </source>
</evidence>
<proteinExistence type="inferred from homology"/>
<dbReference type="InterPro" id="IPR020084">
    <property type="entry name" value="NUDIX_hydrolase_CS"/>
</dbReference>
<dbReference type="InterPro" id="IPR007722">
    <property type="entry name" value="DCP2_BoxA"/>
</dbReference>
<dbReference type="SUPFAM" id="SSF140586">
    <property type="entry name" value="Dcp2 domain-like"/>
    <property type="match status" value="1"/>
</dbReference>
<comment type="similarity">
    <text evidence="3">Belongs to the Nudix hydrolase family. DCP2 subfamily.</text>
</comment>
<dbReference type="GO" id="GO:0000184">
    <property type="term" value="P:nuclear-transcribed mRNA catabolic process, nonsense-mediated decay"/>
    <property type="evidence" value="ECO:0007669"/>
    <property type="project" value="InterPro"/>
</dbReference>
<dbReference type="Pfam" id="PF00293">
    <property type="entry name" value="NUDIX"/>
    <property type="match status" value="1"/>
</dbReference>
<dbReference type="AlphaFoldDB" id="S3BV49"/>
<keyword evidence="4" id="KW-0963">Cytoplasm</keyword>
<feature type="region of interest" description="Disordered" evidence="9">
    <location>
        <begin position="280"/>
        <end position="320"/>
    </location>
</feature>
<dbReference type="EMBL" id="KE148169">
    <property type="protein sequence ID" value="EPE03286.1"/>
    <property type="molecule type" value="Genomic_DNA"/>
</dbReference>
<keyword evidence="5" id="KW-0479">Metal-binding</keyword>
<dbReference type="GO" id="GO:0003723">
    <property type="term" value="F:RNA binding"/>
    <property type="evidence" value="ECO:0007669"/>
    <property type="project" value="UniProtKB-KW"/>
</dbReference>